<evidence type="ECO:0000256" key="1">
    <source>
        <dbReference type="SAM" id="MobiDB-lite"/>
    </source>
</evidence>
<sequence length="346" mass="38864">MMSMRSNFPDHDLGAYRHAVTGPSRPCVQQHTPPTSDIGSPDVEIEGASYGDIDSQDAPSLESVPCLVTPPPNGSSMRLPSLEAFDRGVEATARSSGRISDHSRGFILPSPSELIAHGDRRPPPPTPRLPWSSWSCPSANSFTEYSSSQQRAVTGLGILPFRLSSFSDAQRPIYGSPPYGAADKQSTPRVGPPTASSWHDISPDVDSNYRFNQKYTIEQGDFIIYARHDRKLSWSSVVREFAKQFGNTPRRTIQGLQAWHYRINNQIPVWDEDGWLCFDHEDDDKPRQISIKARERHMYLHPGESLGIASRYPERAVNYTWVDPMTKLVAKDWGMYLLLLDDQGRH</sequence>
<accession>A0A2K0WUM6</accession>
<feature type="region of interest" description="Disordered" evidence="1">
    <location>
        <begin position="1"/>
        <end position="78"/>
    </location>
</feature>
<evidence type="ECO:0000313" key="3">
    <source>
        <dbReference type="Proteomes" id="UP000236664"/>
    </source>
</evidence>
<keyword evidence="3" id="KW-1185">Reference proteome</keyword>
<organism evidence="2 3">
    <name type="scientific">Gibberella nygamai</name>
    <name type="common">Bean root rot disease fungus</name>
    <name type="synonym">Fusarium nygamai</name>
    <dbReference type="NCBI Taxonomy" id="42673"/>
    <lineage>
        <taxon>Eukaryota</taxon>
        <taxon>Fungi</taxon>
        <taxon>Dikarya</taxon>
        <taxon>Ascomycota</taxon>
        <taxon>Pezizomycotina</taxon>
        <taxon>Sordariomycetes</taxon>
        <taxon>Hypocreomycetidae</taxon>
        <taxon>Hypocreales</taxon>
        <taxon>Nectriaceae</taxon>
        <taxon>Fusarium</taxon>
        <taxon>Fusarium fujikuroi species complex</taxon>
    </lineage>
</organism>
<feature type="compositionally biased region" description="Polar residues" evidence="1">
    <location>
        <begin position="27"/>
        <end position="38"/>
    </location>
</feature>
<gene>
    <name evidence="2" type="ORF">FNYG_01039</name>
</gene>
<dbReference type="AlphaFoldDB" id="A0A2K0WUM6"/>
<evidence type="ECO:0000313" key="2">
    <source>
        <dbReference type="EMBL" id="PNP85983.1"/>
    </source>
</evidence>
<protein>
    <submittedName>
        <fullName evidence="2">Uncharacterized protein</fullName>
    </submittedName>
</protein>
<dbReference type="STRING" id="42673.A0A2K0WUM6"/>
<comment type="caution">
    <text evidence="2">The sequence shown here is derived from an EMBL/GenBank/DDBJ whole genome shotgun (WGS) entry which is preliminary data.</text>
</comment>
<dbReference type="EMBL" id="MTQA01000018">
    <property type="protein sequence ID" value="PNP85983.1"/>
    <property type="molecule type" value="Genomic_DNA"/>
</dbReference>
<proteinExistence type="predicted"/>
<name>A0A2K0WUM6_GIBNY</name>
<reference evidence="2 3" key="1">
    <citation type="submission" date="2017-06" db="EMBL/GenBank/DDBJ databases">
        <title>Genome of Fusarium nygamai isolate CS10214.</title>
        <authorList>
            <person name="Gardiner D.M."/>
            <person name="Obanor F."/>
            <person name="Kazan K."/>
        </authorList>
    </citation>
    <scope>NUCLEOTIDE SEQUENCE [LARGE SCALE GENOMIC DNA]</scope>
    <source>
        <strain evidence="2 3">CS10214</strain>
    </source>
</reference>
<dbReference type="OrthoDB" id="3921745at2759"/>
<feature type="region of interest" description="Disordered" evidence="1">
    <location>
        <begin position="174"/>
        <end position="199"/>
    </location>
</feature>
<dbReference type="Proteomes" id="UP000236664">
    <property type="component" value="Unassembled WGS sequence"/>
</dbReference>
<feature type="compositionally biased region" description="Polar residues" evidence="1">
    <location>
        <begin position="184"/>
        <end position="199"/>
    </location>
</feature>